<dbReference type="EMBL" id="CP003630">
    <property type="protein sequence ID" value="AFZ21710.1"/>
    <property type="molecule type" value="Genomic_DNA"/>
</dbReference>
<keyword evidence="5" id="KW-1185">Reference proteome</keyword>
<feature type="compositionally biased region" description="Basic and acidic residues" evidence="1">
    <location>
        <begin position="83"/>
        <end position="92"/>
    </location>
</feature>
<dbReference type="eggNOG" id="COG2823">
    <property type="taxonomic scope" value="Bacteria"/>
</dbReference>
<protein>
    <submittedName>
        <fullName evidence="4">Putative periplasmic or secreted lipoprotein</fullName>
    </submittedName>
</protein>
<dbReference type="OrthoDB" id="456897at2"/>
<dbReference type="Pfam" id="PF04972">
    <property type="entry name" value="BON"/>
    <property type="match status" value="1"/>
</dbReference>
<dbReference type="Proteomes" id="UP000010471">
    <property type="component" value="Chromosome"/>
</dbReference>
<evidence type="ECO:0000313" key="5">
    <source>
        <dbReference type="Proteomes" id="UP000010471"/>
    </source>
</evidence>
<dbReference type="KEGG" id="mic:Mic7113_6116"/>
<feature type="chain" id="PRO_5003938181" evidence="2">
    <location>
        <begin position="20"/>
        <end position="163"/>
    </location>
</feature>
<dbReference type="HOGENOM" id="CLU_122304_0_0_3"/>
<dbReference type="PATRIC" id="fig|1173027.3.peg.6768"/>
<dbReference type="Gene3D" id="3.30.1340.30">
    <property type="match status" value="1"/>
</dbReference>
<keyword evidence="4" id="KW-0449">Lipoprotein</keyword>
<evidence type="ECO:0000259" key="3">
    <source>
        <dbReference type="PROSITE" id="PS50914"/>
    </source>
</evidence>
<feature type="region of interest" description="Disordered" evidence="1">
    <location>
        <begin position="23"/>
        <end position="92"/>
    </location>
</feature>
<name>K9WMS3_9CYAN</name>
<accession>K9WMS3</accession>
<dbReference type="PROSITE" id="PS50914">
    <property type="entry name" value="BON"/>
    <property type="match status" value="1"/>
</dbReference>
<sequence>MKKLTTFLLSGVLLFGAAACTDASKTAADAPNTTEASPTAPDAEAAKDAKEDAQSQVRRDQLNSDIRAREERNNALNQGAAQGRDEDNVASEVRSKLEANLPASALVVDAEDNGVVVVSGTVPTKEQFDKIEPLAKQIKGVTTVQVKATVAQAKPEDSNKKAQ</sequence>
<proteinExistence type="predicted"/>
<organism evidence="4 5">
    <name type="scientific">Allocoleopsis franciscana PCC 7113</name>
    <dbReference type="NCBI Taxonomy" id="1173027"/>
    <lineage>
        <taxon>Bacteria</taxon>
        <taxon>Bacillati</taxon>
        <taxon>Cyanobacteriota</taxon>
        <taxon>Cyanophyceae</taxon>
        <taxon>Coleofasciculales</taxon>
        <taxon>Coleofasciculaceae</taxon>
        <taxon>Allocoleopsis</taxon>
        <taxon>Allocoleopsis franciscana</taxon>
    </lineage>
</organism>
<dbReference type="RefSeq" id="WP_015185839.1">
    <property type="nucleotide sequence ID" value="NC_019738.1"/>
</dbReference>
<feature type="domain" description="BON" evidence="3">
    <location>
        <begin position="85"/>
        <end position="152"/>
    </location>
</feature>
<evidence type="ECO:0000256" key="1">
    <source>
        <dbReference type="SAM" id="MobiDB-lite"/>
    </source>
</evidence>
<reference evidence="4 5" key="1">
    <citation type="submission" date="2012-06" db="EMBL/GenBank/DDBJ databases">
        <title>Finished chromosome of genome of Microcoleus sp. PCC 7113.</title>
        <authorList>
            <consortium name="US DOE Joint Genome Institute"/>
            <person name="Gugger M."/>
            <person name="Coursin T."/>
            <person name="Rippka R."/>
            <person name="Tandeau De Marsac N."/>
            <person name="Huntemann M."/>
            <person name="Wei C.-L."/>
            <person name="Han J."/>
            <person name="Detter J.C."/>
            <person name="Han C."/>
            <person name="Tapia R."/>
            <person name="Chen A."/>
            <person name="Kyrpides N."/>
            <person name="Mavromatis K."/>
            <person name="Markowitz V."/>
            <person name="Szeto E."/>
            <person name="Ivanova N."/>
            <person name="Pagani I."/>
            <person name="Pati A."/>
            <person name="Goodwin L."/>
            <person name="Nordberg H.P."/>
            <person name="Cantor M.N."/>
            <person name="Hua S.X."/>
            <person name="Woyke T."/>
            <person name="Kerfeld C.A."/>
        </authorList>
    </citation>
    <scope>NUCLEOTIDE SEQUENCE [LARGE SCALE GENOMIC DNA]</scope>
    <source>
        <strain evidence="4 5">PCC 7113</strain>
    </source>
</reference>
<evidence type="ECO:0000256" key="2">
    <source>
        <dbReference type="SAM" id="SignalP"/>
    </source>
</evidence>
<gene>
    <name evidence="4" type="ORF">Mic7113_6116</name>
</gene>
<dbReference type="STRING" id="1173027.Mic7113_6116"/>
<dbReference type="InterPro" id="IPR007055">
    <property type="entry name" value="BON_dom"/>
</dbReference>
<evidence type="ECO:0000313" key="4">
    <source>
        <dbReference type="EMBL" id="AFZ21710.1"/>
    </source>
</evidence>
<feature type="compositionally biased region" description="Basic and acidic residues" evidence="1">
    <location>
        <begin position="44"/>
        <end position="73"/>
    </location>
</feature>
<dbReference type="PROSITE" id="PS51257">
    <property type="entry name" value="PROKAR_LIPOPROTEIN"/>
    <property type="match status" value="1"/>
</dbReference>
<feature type="signal peptide" evidence="2">
    <location>
        <begin position="1"/>
        <end position="19"/>
    </location>
</feature>
<dbReference type="AlphaFoldDB" id="K9WMS3"/>
<keyword evidence="2" id="KW-0732">Signal</keyword>